<keyword evidence="2" id="KW-1185">Reference proteome</keyword>
<dbReference type="KEGG" id="ptm:GSPATT00004828001"/>
<dbReference type="InParanoid" id="A0BIT9"/>
<dbReference type="Proteomes" id="UP000000600">
    <property type="component" value="Unassembled WGS sequence"/>
</dbReference>
<name>A0BIT9_PARTE</name>
<protein>
    <submittedName>
        <fullName evidence="1">Uncharacterized protein</fullName>
    </submittedName>
</protein>
<dbReference type="EMBL" id="CT867997">
    <property type="protein sequence ID" value="CAK58456.1"/>
    <property type="molecule type" value="Genomic_DNA"/>
</dbReference>
<organism evidence="1 2">
    <name type="scientific">Paramecium tetraurelia</name>
    <dbReference type="NCBI Taxonomy" id="5888"/>
    <lineage>
        <taxon>Eukaryota</taxon>
        <taxon>Sar</taxon>
        <taxon>Alveolata</taxon>
        <taxon>Ciliophora</taxon>
        <taxon>Intramacronucleata</taxon>
        <taxon>Oligohymenophorea</taxon>
        <taxon>Peniculida</taxon>
        <taxon>Parameciidae</taxon>
        <taxon>Paramecium</taxon>
    </lineage>
</organism>
<sequence>MFSERQVRVTLTLPKFQGNPKFESGAQTTTSSSRIISITSRHQPLGNRFHKHAMTSLSNPKHPQLYTPQQESKRAKRLKNIPYELQYFTAKLPNKNFTSSHLMCNELLKPQSNSIENKDKWQIKSYIPKTNNVFSLCKLKKIDQQEKRKENFQDLSYFRNLNRKDIEIEKIKRYNKQRLVTQKLISEFIRQFKSHAKIENFSFNL</sequence>
<dbReference type="HOGENOM" id="CLU_1339785_0_0_1"/>
<proteinExistence type="predicted"/>
<accession>A0BIT9</accession>
<reference evidence="1 2" key="1">
    <citation type="journal article" date="2006" name="Nature">
        <title>Global trends of whole-genome duplications revealed by the ciliate Paramecium tetraurelia.</title>
        <authorList>
            <consortium name="Genoscope"/>
            <person name="Aury J.-M."/>
            <person name="Jaillon O."/>
            <person name="Duret L."/>
            <person name="Noel B."/>
            <person name="Jubin C."/>
            <person name="Porcel B.M."/>
            <person name="Segurens B."/>
            <person name="Daubin V."/>
            <person name="Anthouard V."/>
            <person name="Aiach N."/>
            <person name="Arnaiz O."/>
            <person name="Billaut A."/>
            <person name="Beisson J."/>
            <person name="Blanc I."/>
            <person name="Bouhouche K."/>
            <person name="Camara F."/>
            <person name="Duharcourt S."/>
            <person name="Guigo R."/>
            <person name="Gogendeau D."/>
            <person name="Katinka M."/>
            <person name="Keller A.-M."/>
            <person name="Kissmehl R."/>
            <person name="Klotz C."/>
            <person name="Koll F."/>
            <person name="Le Moue A."/>
            <person name="Lepere C."/>
            <person name="Malinsky S."/>
            <person name="Nowacki M."/>
            <person name="Nowak J.K."/>
            <person name="Plattner H."/>
            <person name="Poulain J."/>
            <person name="Ruiz F."/>
            <person name="Serrano V."/>
            <person name="Zagulski M."/>
            <person name="Dessen P."/>
            <person name="Betermier M."/>
            <person name="Weissenbach J."/>
            <person name="Scarpelli C."/>
            <person name="Schachter V."/>
            <person name="Sperling L."/>
            <person name="Meyer E."/>
            <person name="Cohen J."/>
            <person name="Wincker P."/>
        </authorList>
    </citation>
    <scope>NUCLEOTIDE SEQUENCE [LARGE SCALE GENOMIC DNA]</scope>
    <source>
        <strain evidence="1 2">Stock d4-2</strain>
    </source>
</reference>
<dbReference type="RefSeq" id="XP_001425854.1">
    <property type="nucleotide sequence ID" value="XM_001425817.1"/>
</dbReference>
<evidence type="ECO:0000313" key="1">
    <source>
        <dbReference type="EMBL" id="CAK58456.1"/>
    </source>
</evidence>
<dbReference type="GeneID" id="5011638"/>
<dbReference type="AlphaFoldDB" id="A0BIT9"/>
<dbReference type="OrthoDB" id="10340206at2759"/>
<gene>
    <name evidence="1" type="ORF">GSPATT00004828001</name>
</gene>
<evidence type="ECO:0000313" key="2">
    <source>
        <dbReference type="Proteomes" id="UP000000600"/>
    </source>
</evidence>